<dbReference type="PANTHER" id="PTHR46458">
    <property type="entry name" value="BLR2807 PROTEIN"/>
    <property type="match status" value="1"/>
</dbReference>
<dbReference type="SUPFAM" id="SSF47769">
    <property type="entry name" value="SAM/Pointed domain"/>
    <property type="match status" value="1"/>
</dbReference>
<gene>
    <name evidence="10" type="ORF">SCF082_LOCUS20018</name>
</gene>
<evidence type="ECO:0000256" key="2">
    <source>
        <dbReference type="ARBA" id="ARBA00022617"/>
    </source>
</evidence>
<dbReference type="SMART" id="SM00454">
    <property type="entry name" value="SAM"/>
    <property type="match status" value="1"/>
</dbReference>
<evidence type="ECO:0000256" key="4">
    <source>
        <dbReference type="ARBA" id="ARBA00022723"/>
    </source>
</evidence>
<keyword evidence="11" id="KW-1185">Reference proteome</keyword>
<evidence type="ECO:0000259" key="8">
    <source>
        <dbReference type="PROSITE" id="PS01033"/>
    </source>
</evidence>
<dbReference type="Pfam" id="PF00536">
    <property type="entry name" value="SAM_1"/>
    <property type="match status" value="1"/>
</dbReference>
<dbReference type="Pfam" id="PF00042">
    <property type="entry name" value="Globin"/>
    <property type="match status" value="1"/>
</dbReference>
<comment type="similarity">
    <text evidence="6">Belongs to the globin family.</text>
</comment>
<dbReference type="EMBL" id="CAXAMM010013847">
    <property type="protein sequence ID" value="CAK9032297.1"/>
    <property type="molecule type" value="Genomic_DNA"/>
</dbReference>
<comment type="caution">
    <text evidence="10">The sequence shown here is derived from an EMBL/GenBank/DDBJ whole genome shotgun (WGS) entry which is preliminary data.</text>
</comment>
<evidence type="ECO:0000256" key="5">
    <source>
        <dbReference type="ARBA" id="ARBA00023004"/>
    </source>
</evidence>
<name>A0ABP0L0H7_9DINO</name>
<feature type="compositionally biased region" description="Basic and acidic residues" evidence="7">
    <location>
        <begin position="339"/>
        <end position="349"/>
    </location>
</feature>
<keyword evidence="1 6" id="KW-0813">Transport</keyword>
<dbReference type="SUPFAM" id="SSF46458">
    <property type="entry name" value="Globin-like"/>
    <property type="match status" value="1"/>
</dbReference>
<keyword evidence="2 6" id="KW-0349">Heme</keyword>
<feature type="region of interest" description="Disordered" evidence="7">
    <location>
        <begin position="1"/>
        <end position="40"/>
    </location>
</feature>
<evidence type="ECO:0000256" key="1">
    <source>
        <dbReference type="ARBA" id="ARBA00022448"/>
    </source>
</evidence>
<evidence type="ECO:0000256" key="6">
    <source>
        <dbReference type="RuleBase" id="RU000356"/>
    </source>
</evidence>
<dbReference type="InterPro" id="IPR009050">
    <property type="entry name" value="Globin-like_sf"/>
</dbReference>
<feature type="region of interest" description="Disordered" evidence="7">
    <location>
        <begin position="312"/>
        <end position="366"/>
    </location>
</feature>
<reference evidence="10 11" key="1">
    <citation type="submission" date="2024-02" db="EMBL/GenBank/DDBJ databases">
        <authorList>
            <person name="Chen Y."/>
            <person name="Shah S."/>
            <person name="Dougan E. K."/>
            <person name="Thang M."/>
            <person name="Chan C."/>
        </authorList>
    </citation>
    <scope>NUCLEOTIDE SEQUENCE [LARGE SCALE GENOMIC DNA]</scope>
</reference>
<dbReference type="InterPro" id="IPR000971">
    <property type="entry name" value="Globin"/>
</dbReference>
<evidence type="ECO:0000256" key="3">
    <source>
        <dbReference type="ARBA" id="ARBA00022621"/>
    </source>
</evidence>
<dbReference type="PANTHER" id="PTHR46458:SF1">
    <property type="entry name" value="GEO09476P1"/>
    <property type="match status" value="1"/>
</dbReference>
<organism evidence="10 11">
    <name type="scientific">Durusdinium trenchii</name>
    <dbReference type="NCBI Taxonomy" id="1381693"/>
    <lineage>
        <taxon>Eukaryota</taxon>
        <taxon>Sar</taxon>
        <taxon>Alveolata</taxon>
        <taxon>Dinophyceae</taxon>
        <taxon>Suessiales</taxon>
        <taxon>Symbiodiniaceae</taxon>
        <taxon>Durusdinium</taxon>
    </lineage>
</organism>
<keyword evidence="4" id="KW-0479">Metal-binding</keyword>
<feature type="domain" description="SAM" evidence="9">
    <location>
        <begin position="43"/>
        <end position="88"/>
    </location>
</feature>
<keyword evidence="3 6" id="KW-0561">Oxygen transport</keyword>
<feature type="domain" description="Globin" evidence="8">
    <location>
        <begin position="131"/>
        <end position="289"/>
    </location>
</feature>
<keyword evidence="5" id="KW-0408">Iron</keyword>
<dbReference type="Proteomes" id="UP001642464">
    <property type="component" value="Unassembled WGS sequence"/>
</dbReference>
<dbReference type="InterPro" id="IPR001660">
    <property type="entry name" value="SAM"/>
</dbReference>
<dbReference type="Gene3D" id="1.10.490.10">
    <property type="entry name" value="Globins"/>
    <property type="match status" value="1"/>
</dbReference>
<proteinExistence type="inferred from homology"/>
<dbReference type="Gene3D" id="1.10.150.50">
    <property type="entry name" value="Transcription Factor, Ets-1"/>
    <property type="match status" value="1"/>
</dbReference>
<dbReference type="InterPro" id="IPR050532">
    <property type="entry name" value="Globin-like_OT"/>
</dbReference>
<evidence type="ECO:0000313" key="11">
    <source>
        <dbReference type="Proteomes" id="UP001642464"/>
    </source>
</evidence>
<dbReference type="PROSITE" id="PS01033">
    <property type="entry name" value="GLOBIN"/>
    <property type="match status" value="1"/>
</dbReference>
<accession>A0ABP0L0H7</accession>
<sequence length="366" mass="40757">MSGYRQDREISGHTARNPRQPEVKTSMRSALVTGPAGARRRNLEKSEVTAFMREIGLPQYAEILRDHGFEDMETLLGIEEEHMRDIGMPAGHIVKMKRHLRDCPQLSTSVGAMTPVQVATIARPLQSKVFAPGGSQMTAVQMSWQQVKQLGTDVVGGLFYKKFFILEPSAKALFPMSMRLRYKDWDTDEEEGEDPSNSPALRKLWAKFITVVGSAVAGIQDTAKLVPMLQQLGMRHVGYGLKPEYFDLAGKVLIEVLAEWLGESFTKEVENAWVMVSGFMVATMYGGYMAAAADIKAKEKQIFTSTALKDYSPPASTAGSEFETKTSRLVTPSDDDVKDTEHPSDHDQVSFRPELSFEVPTLPREM</sequence>
<evidence type="ECO:0000259" key="9">
    <source>
        <dbReference type="PROSITE" id="PS50105"/>
    </source>
</evidence>
<dbReference type="InterPro" id="IPR013761">
    <property type="entry name" value="SAM/pointed_sf"/>
</dbReference>
<protein>
    <submittedName>
        <fullName evidence="10">Cytoglobin-2</fullName>
    </submittedName>
</protein>
<evidence type="ECO:0000256" key="7">
    <source>
        <dbReference type="SAM" id="MobiDB-lite"/>
    </source>
</evidence>
<dbReference type="InterPro" id="IPR012292">
    <property type="entry name" value="Globin/Proto"/>
</dbReference>
<evidence type="ECO:0000313" key="10">
    <source>
        <dbReference type="EMBL" id="CAK9032297.1"/>
    </source>
</evidence>
<dbReference type="PROSITE" id="PS50105">
    <property type="entry name" value="SAM_DOMAIN"/>
    <property type="match status" value="1"/>
</dbReference>
<feature type="compositionally biased region" description="Basic and acidic residues" evidence="7">
    <location>
        <begin position="1"/>
        <end position="11"/>
    </location>
</feature>
<dbReference type="CDD" id="cd09487">
    <property type="entry name" value="SAM_superfamily"/>
    <property type="match status" value="1"/>
</dbReference>